<gene>
    <name evidence="2" type="ORF">OMM_05680</name>
</gene>
<feature type="transmembrane region" description="Helical" evidence="1">
    <location>
        <begin position="63"/>
        <end position="80"/>
    </location>
</feature>
<keyword evidence="1" id="KW-0472">Membrane</keyword>
<proteinExistence type="predicted"/>
<evidence type="ECO:0000313" key="3">
    <source>
        <dbReference type="Proteomes" id="UP000189670"/>
    </source>
</evidence>
<dbReference type="AlphaFoldDB" id="A0A1V1NUV6"/>
<evidence type="ECO:0000313" key="2">
    <source>
        <dbReference type="EMBL" id="ETR66377.1"/>
    </source>
</evidence>
<sequence>MFVESQMPVVVGYLNFSIDRFVQLASYVSVPCLNIFGQLIFTLIIISFAWMSRSKKNSKIKQSIFVFTFFFLFIPESYALEYFNNLNPTNSWIDYGGKIKIGSRLADPGDEVAVFVLNNEGQEVIVGATDIKSTYQEYYIIHVFENDSLEKVKNGAKKWR</sequence>
<dbReference type="Proteomes" id="UP000189670">
    <property type="component" value="Unassembled WGS sequence"/>
</dbReference>
<organism evidence="2 3">
    <name type="scientific">Candidatus Magnetoglobus multicellularis str. Araruama</name>
    <dbReference type="NCBI Taxonomy" id="890399"/>
    <lineage>
        <taxon>Bacteria</taxon>
        <taxon>Pseudomonadati</taxon>
        <taxon>Thermodesulfobacteriota</taxon>
        <taxon>Desulfobacteria</taxon>
        <taxon>Desulfobacterales</taxon>
        <taxon>Desulfobacteraceae</taxon>
        <taxon>Candidatus Magnetoglobus</taxon>
    </lineage>
</organism>
<keyword evidence="1" id="KW-1133">Transmembrane helix</keyword>
<comment type="caution">
    <text evidence="2">The sequence shown here is derived from an EMBL/GenBank/DDBJ whole genome shotgun (WGS) entry which is preliminary data.</text>
</comment>
<evidence type="ECO:0000256" key="1">
    <source>
        <dbReference type="SAM" id="Phobius"/>
    </source>
</evidence>
<dbReference type="EMBL" id="ATBP01002023">
    <property type="protein sequence ID" value="ETR66377.1"/>
    <property type="molecule type" value="Genomic_DNA"/>
</dbReference>
<keyword evidence="1" id="KW-0812">Transmembrane</keyword>
<reference evidence="3" key="1">
    <citation type="submission" date="2012-11" db="EMBL/GenBank/DDBJ databases">
        <authorList>
            <person name="Lucero-Rivera Y.E."/>
            <person name="Tovar-Ramirez D."/>
        </authorList>
    </citation>
    <scope>NUCLEOTIDE SEQUENCE [LARGE SCALE GENOMIC DNA]</scope>
    <source>
        <strain evidence="3">Araruama</strain>
    </source>
</reference>
<accession>A0A1V1NUV6</accession>
<name>A0A1V1NUV6_9BACT</name>
<feature type="transmembrane region" description="Helical" evidence="1">
    <location>
        <begin position="24"/>
        <end position="51"/>
    </location>
</feature>
<protein>
    <submittedName>
        <fullName evidence="2">Uncharacterized protein</fullName>
    </submittedName>
</protein>